<reference evidence="3" key="1">
    <citation type="submission" date="2021-02" db="EMBL/GenBank/DDBJ databases">
        <authorList>
            <person name="Dougan E. K."/>
            <person name="Rhodes N."/>
            <person name="Thang M."/>
            <person name="Chan C."/>
        </authorList>
    </citation>
    <scope>NUCLEOTIDE SEQUENCE</scope>
</reference>
<dbReference type="EMBL" id="CAJNNW010007951">
    <property type="protein sequence ID" value="CAE8649623.1"/>
    <property type="molecule type" value="Genomic_DNA"/>
</dbReference>
<sequence length="108" mass="12861">MKKKKKQKKNDNNDNNSNNQQQQQQQQRQQQQQQEQQQQQQLQQPYQDQASEKLVLSQVLSMVVGSKVIMLLWVWGRLKRMNSFRQQKLFQGSRVTLHSPTTHLRSAT</sequence>
<dbReference type="Proteomes" id="UP000626109">
    <property type="component" value="Unassembled WGS sequence"/>
</dbReference>
<name>A0A813IAS7_POLGL</name>
<accession>A0A813IAS7</accession>
<feature type="region of interest" description="Disordered" evidence="1">
    <location>
        <begin position="1"/>
        <end position="44"/>
    </location>
</feature>
<evidence type="ECO:0000313" key="3">
    <source>
        <dbReference type="EMBL" id="CAE8649623.1"/>
    </source>
</evidence>
<protein>
    <submittedName>
        <fullName evidence="3">Uncharacterized protein</fullName>
    </submittedName>
</protein>
<proteinExistence type="predicted"/>
<evidence type="ECO:0000256" key="2">
    <source>
        <dbReference type="SAM" id="Phobius"/>
    </source>
</evidence>
<comment type="caution">
    <text evidence="3">The sequence shown here is derived from an EMBL/GenBank/DDBJ whole genome shotgun (WGS) entry which is preliminary data.</text>
</comment>
<keyword evidence="2" id="KW-0472">Membrane</keyword>
<evidence type="ECO:0000256" key="1">
    <source>
        <dbReference type="SAM" id="MobiDB-lite"/>
    </source>
</evidence>
<feature type="transmembrane region" description="Helical" evidence="2">
    <location>
        <begin position="54"/>
        <end position="75"/>
    </location>
</feature>
<evidence type="ECO:0000313" key="4">
    <source>
        <dbReference type="Proteomes" id="UP000626109"/>
    </source>
</evidence>
<organism evidence="3 4">
    <name type="scientific">Polarella glacialis</name>
    <name type="common">Dinoflagellate</name>
    <dbReference type="NCBI Taxonomy" id="89957"/>
    <lineage>
        <taxon>Eukaryota</taxon>
        <taxon>Sar</taxon>
        <taxon>Alveolata</taxon>
        <taxon>Dinophyceae</taxon>
        <taxon>Suessiales</taxon>
        <taxon>Suessiaceae</taxon>
        <taxon>Polarella</taxon>
    </lineage>
</organism>
<dbReference type="AlphaFoldDB" id="A0A813IAS7"/>
<feature type="compositionally biased region" description="Low complexity" evidence="1">
    <location>
        <begin position="13"/>
        <end position="44"/>
    </location>
</feature>
<gene>
    <name evidence="3" type="ORF">PGLA2088_LOCUS7590</name>
</gene>
<keyword evidence="2" id="KW-1133">Transmembrane helix</keyword>
<keyword evidence="2" id="KW-0812">Transmembrane</keyword>